<reference evidence="1 2" key="1">
    <citation type="submission" date="2024-05" db="EMBL/GenBank/DDBJ databases">
        <authorList>
            <person name="Duchaud E."/>
        </authorList>
    </citation>
    <scope>NUCLEOTIDE SEQUENCE [LARGE SCALE GENOMIC DNA]</scope>
    <source>
        <strain evidence="1">Ena-SAMPLE-TAB-13-05-2024-13:56:06:370-140305</strain>
    </source>
</reference>
<organism evidence="1 2">
    <name type="scientific">Tenacibaculum vairaonense</name>
    <dbReference type="NCBI Taxonomy" id="3137860"/>
    <lineage>
        <taxon>Bacteria</taxon>
        <taxon>Pseudomonadati</taxon>
        <taxon>Bacteroidota</taxon>
        <taxon>Flavobacteriia</taxon>
        <taxon>Flavobacteriales</taxon>
        <taxon>Flavobacteriaceae</taxon>
        <taxon>Tenacibaculum</taxon>
    </lineage>
</organism>
<gene>
    <name evidence="1" type="ORF">T190115A13A_180037</name>
</gene>
<comment type="caution">
    <text evidence="1">The sequence shown here is derived from an EMBL/GenBank/DDBJ whole genome shotgun (WGS) entry which is preliminary data.</text>
</comment>
<dbReference type="EMBL" id="CAXJRC010000009">
    <property type="protein sequence ID" value="CAL2105708.1"/>
    <property type="molecule type" value="Genomic_DNA"/>
</dbReference>
<proteinExistence type="predicted"/>
<protein>
    <submittedName>
        <fullName evidence="1">Uncharacterized protein</fullName>
    </submittedName>
</protein>
<evidence type="ECO:0000313" key="2">
    <source>
        <dbReference type="Proteomes" id="UP001497602"/>
    </source>
</evidence>
<dbReference type="Proteomes" id="UP001497602">
    <property type="component" value="Unassembled WGS sequence"/>
</dbReference>
<name>A0ABM9PJ95_9FLAO</name>
<evidence type="ECO:0000313" key="1">
    <source>
        <dbReference type="EMBL" id="CAL2105708.1"/>
    </source>
</evidence>
<keyword evidence="2" id="KW-1185">Reference proteome</keyword>
<sequence>MSFCGEITKKAEKTDVMSKKNVHLCLIVKVVNVKRSFQKLNKPFFLEFILLTKLEIVGDSYFERLLSTHSFLCVKIKDNIFSNNFIHSSYCVCFFS</sequence>
<accession>A0ABM9PJ95</accession>